<sequence>MSGTSSTVFIHLGRSGEKTTGSTQRSAHCPLELSHLVLVNVKLISRLICLKTKIRPPRAELKRMIPNSYLTGHASPKTSNALLGHAAEVSENETKQKCSFPSKLSEAHRC</sequence>
<dbReference type="EMBL" id="JAWDGP010001837">
    <property type="protein sequence ID" value="KAK3787799.1"/>
    <property type="molecule type" value="Genomic_DNA"/>
</dbReference>
<name>A0AAE1DYM6_9GAST</name>
<reference evidence="1" key="1">
    <citation type="journal article" date="2023" name="G3 (Bethesda)">
        <title>A reference genome for the long-term kleptoplast-retaining sea slug Elysia crispata morphotype clarki.</title>
        <authorList>
            <person name="Eastman K.E."/>
            <person name="Pendleton A.L."/>
            <person name="Shaikh M.A."/>
            <person name="Suttiyut T."/>
            <person name="Ogas R."/>
            <person name="Tomko P."/>
            <person name="Gavelis G."/>
            <person name="Widhalm J.R."/>
            <person name="Wisecaver J.H."/>
        </authorList>
    </citation>
    <scope>NUCLEOTIDE SEQUENCE</scope>
    <source>
        <strain evidence="1">ECLA1</strain>
    </source>
</reference>
<evidence type="ECO:0000313" key="1">
    <source>
        <dbReference type="EMBL" id="KAK3787799.1"/>
    </source>
</evidence>
<comment type="caution">
    <text evidence="1">The sequence shown here is derived from an EMBL/GenBank/DDBJ whole genome shotgun (WGS) entry which is preliminary data.</text>
</comment>
<gene>
    <name evidence="1" type="ORF">RRG08_038503</name>
</gene>
<keyword evidence="2" id="KW-1185">Reference proteome</keyword>
<protein>
    <submittedName>
        <fullName evidence="1">Uncharacterized protein</fullName>
    </submittedName>
</protein>
<proteinExistence type="predicted"/>
<accession>A0AAE1DYM6</accession>
<dbReference type="AlphaFoldDB" id="A0AAE1DYM6"/>
<dbReference type="Proteomes" id="UP001283361">
    <property type="component" value="Unassembled WGS sequence"/>
</dbReference>
<evidence type="ECO:0000313" key="2">
    <source>
        <dbReference type="Proteomes" id="UP001283361"/>
    </source>
</evidence>
<organism evidence="1 2">
    <name type="scientific">Elysia crispata</name>
    <name type="common">lettuce slug</name>
    <dbReference type="NCBI Taxonomy" id="231223"/>
    <lineage>
        <taxon>Eukaryota</taxon>
        <taxon>Metazoa</taxon>
        <taxon>Spiralia</taxon>
        <taxon>Lophotrochozoa</taxon>
        <taxon>Mollusca</taxon>
        <taxon>Gastropoda</taxon>
        <taxon>Heterobranchia</taxon>
        <taxon>Euthyneura</taxon>
        <taxon>Panpulmonata</taxon>
        <taxon>Sacoglossa</taxon>
        <taxon>Placobranchoidea</taxon>
        <taxon>Plakobranchidae</taxon>
        <taxon>Elysia</taxon>
    </lineage>
</organism>